<dbReference type="AlphaFoldDB" id="A0A848LDV0"/>
<protein>
    <recommendedName>
        <fullName evidence="4">Lipoprotein</fullName>
    </recommendedName>
</protein>
<dbReference type="PROSITE" id="PS51257">
    <property type="entry name" value="PROKAR_LIPOPROTEIN"/>
    <property type="match status" value="1"/>
</dbReference>
<evidence type="ECO:0000256" key="1">
    <source>
        <dbReference type="SAM" id="SignalP"/>
    </source>
</evidence>
<evidence type="ECO:0008006" key="4">
    <source>
        <dbReference type="Google" id="ProtNLM"/>
    </source>
</evidence>
<dbReference type="Gene3D" id="2.40.50.120">
    <property type="match status" value="1"/>
</dbReference>
<feature type="signal peptide" evidence="1">
    <location>
        <begin position="1"/>
        <end position="23"/>
    </location>
</feature>
<evidence type="ECO:0000313" key="2">
    <source>
        <dbReference type="EMBL" id="NMO16574.1"/>
    </source>
</evidence>
<dbReference type="RefSeq" id="WP_169345861.1">
    <property type="nucleotide sequence ID" value="NZ_JABBJJ010000071.1"/>
</dbReference>
<dbReference type="EMBL" id="JABBJJ010000071">
    <property type="protein sequence ID" value="NMO16574.1"/>
    <property type="molecule type" value="Genomic_DNA"/>
</dbReference>
<keyword evidence="3" id="KW-1185">Reference proteome</keyword>
<comment type="caution">
    <text evidence="2">The sequence shown here is derived from an EMBL/GenBank/DDBJ whole genome shotgun (WGS) entry which is preliminary data.</text>
</comment>
<accession>A0A848LDV0</accession>
<name>A0A848LDV0_9BACT</name>
<feature type="chain" id="PRO_5032358216" description="Lipoprotein" evidence="1">
    <location>
        <begin position="24"/>
        <end position="345"/>
    </location>
</feature>
<organism evidence="2 3">
    <name type="scientific">Pyxidicoccus fallax</name>
    <dbReference type="NCBI Taxonomy" id="394095"/>
    <lineage>
        <taxon>Bacteria</taxon>
        <taxon>Pseudomonadati</taxon>
        <taxon>Myxococcota</taxon>
        <taxon>Myxococcia</taxon>
        <taxon>Myxococcales</taxon>
        <taxon>Cystobacterineae</taxon>
        <taxon>Myxococcaceae</taxon>
        <taxon>Pyxidicoccus</taxon>
    </lineage>
</organism>
<dbReference type="Proteomes" id="UP000518300">
    <property type="component" value="Unassembled WGS sequence"/>
</dbReference>
<keyword evidence="1" id="KW-0732">Signal</keyword>
<evidence type="ECO:0000313" key="3">
    <source>
        <dbReference type="Proteomes" id="UP000518300"/>
    </source>
</evidence>
<gene>
    <name evidence="2" type="ORF">HG543_17165</name>
</gene>
<sequence>MLTRWRWFIAVAAACALPSAAQACSCERPSGDLHTQLRTARENAVAIYRARVTAVDPAAFDGKAAVEVLEVFKGPVKPGERLDLPSGGRGACTIAFKAGKEYLMYAQGKDATSVSLCSRTHSVTPGTESELAWLRTGKLPPLPVALQREAVSCEPCDIDLVGGRLIVAPDESPSSWLWPPQAAEAMKEGRPFFTRAHVDSEHSLIVGMSFDGKPFELTQTHEYAAPSACTRRIHLRWCKRLDVTTPAGSPHPVFKCIEPGESSLQCDESKGRESSWRPPESIPADACLWRTSDTALCTLEPRMRLLPAGARASPVLKCRPQDLDRRDRNHFCQVETKPGPTDKAP</sequence>
<proteinExistence type="predicted"/>
<dbReference type="InterPro" id="IPR008993">
    <property type="entry name" value="TIMP-like_OB-fold"/>
</dbReference>
<reference evidence="2 3" key="1">
    <citation type="submission" date="2020-04" db="EMBL/GenBank/DDBJ databases">
        <title>Draft genome of Pyxidicoccus fallax type strain.</title>
        <authorList>
            <person name="Whitworth D.E."/>
        </authorList>
    </citation>
    <scope>NUCLEOTIDE SEQUENCE [LARGE SCALE GENOMIC DNA]</scope>
    <source>
        <strain evidence="2 3">DSM 14698</strain>
    </source>
</reference>